<comment type="cofactor">
    <cofactor evidence="1">
        <name>Mn(2+)</name>
        <dbReference type="ChEBI" id="CHEBI:29035"/>
    </cofactor>
</comment>
<comment type="catalytic activity">
    <reaction evidence="9">
        <text>(2R)-3-phosphoglycerate + UDP-alpha-D-glucose = (2R)-2-O-(alpha-D-glucopyranosyl)-3-phospho-glycerate + UDP + H(+)</text>
        <dbReference type="Rhea" id="RHEA:31319"/>
        <dbReference type="ChEBI" id="CHEBI:15378"/>
        <dbReference type="ChEBI" id="CHEBI:58223"/>
        <dbReference type="ChEBI" id="CHEBI:58272"/>
        <dbReference type="ChEBI" id="CHEBI:58885"/>
        <dbReference type="ChEBI" id="CHEBI:62600"/>
        <dbReference type="EC" id="2.4.1.266"/>
    </reaction>
    <physiologicalReaction direction="left-to-right" evidence="9">
        <dbReference type="Rhea" id="RHEA:31320"/>
    </physiologicalReaction>
</comment>
<protein>
    <recommendedName>
        <fullName evidence="8">Glucosyl-3-phosphoglycerate synthase</fullName>
        <ecNumber evidence="7">2.4.1.266</ecNumber>
    </recommendedName>
</protein>
<evidence type="ECO:0000256" key="9">
    <source>
        <dbReference type="ARBA" id="ARBA00048689"/>
    </source>
</evidence>
<dbReference type="PANTHER" id="PTHR48090">
    <property type="entry name" value="UNDECAPRENYL-PHOSPHATE 4-DEOXY-4-FORMAMIDO-L-ARABINOSE TRANSFERASE-RELATED"/>
    <property type="match status" value="1"/>
</dbReference>
<gene>
    <name evidence="12" type="ORF">QYF62_06745</name>
</gene>
<dbReference type="RefSeq" id="WP_096906619.1">
    <property type="nucleotide sequence ID" value="NZ_JAPWIO010000009.1"/>
</dbReference>
<dbReference type="InterPro" id="IPR029044">
    <property type="entry name" value="Nucleotide-diphossugar_trans"/>
</dbReference>
<proteinExistence type="inferred from homology"/>
<keyword evidence="4 12" id="KW-0328">Glycosyltransferase</keyword>
<evidence type="ECO:0000313" key="13">
    <source>
        <dbReference type="Proteomes" id="UP001172702"/>
    </source>
</evidence>
<sequence>MLPDTEGWFRRRSLTARDFDAAGVAAAKAGRRLSVVLPARDEEATVGAIVTALREHLVEAVPLLDEIVVIDSDSTDDTARVARAAGAVVHAQSEILPEWGSVPGKGEALWKSLAVTTGDVVAFIDADLRDFDPTFAVGLLAPLVLDPSLGFVKGCYDRPLADGATVLPSGGGRVTELVARPLIDAWWPELAGFVQPLAGEYAATREVLEQIPFARGYGVELALLVDVWELVGLDAMAQVDLGTRRHRNSPDDSLARMAAQIQLTALDRLIRAGRVTTTAEPHQRLTTFTRSLAGAYSPTTTRIETGDRPPMCEVRVQPRAGS</sequence>
<dbReference type="Proteomes" id="UP001172702">
    <property type="component" value="Unassembled WGS sequence"/>
</dbReference>
<dbReference type="SUPFAM" id="SSF53448">
    <property type="entry name" value="Nucleotide-diphospho-sugar transferases"/>
    <property type="match status" value="1"/>
</dbReference>
<evidence type="ECO:0000256" key="4">
    <source>
        <dbReference type="ARBA" id="ARBA00022676"/>
    </source>
</evidence>
<keyword evidence="6" id="KW-0460">Magnesium</keyword>
<evidence type="ECO:0000256" key="6">
    <source>
        <dbReference type="ARBA" id="ARBA00022842"/>
    </source>
</evidence>
<feature type="domain" description="Glycosyltransferase 2-like" evidence="11">
    <location>
        <begin position="34"/>
        <end position="129"/>
    </location>
</feature>
<comment type="similarity">
    <text evidence="3">Belongs to the glycosyltransferase 2 family.</text>
</comment>
<name>A0ABT8GZV2_9ACTN</name>
<comment type="cofactor">
    <cofactor evidence="2">
        <name>Mg(2+)</name>
        <dbReference type="ChEBI" id="CHEBI:18420"/>
    </cofactor>
</comment>
<dbReference type="NCBIfam" id="NF010496">
    <property type="entry name" value="PRK13915.1"/>
    <property type="match status" value="1"/>
</dbReference>
<keyword evidence="13" id="KW-1185">Reference proteome</keyword>
<organism evidence="12 13">
    <name type="scientific">Dietzia maris</name>
    <dbReference type="NCBI Taxonomy" id="37915"/>
    <lineage>
        <taxon>Bacteria</taxon>
        <taxon>Bacillati</taxon>
        <taxon>Actinomycetota</taxon>
        <taxon>Actinomycetes</taxon>
        <taxon>Mycobacteriales</taxon>
        <taxon>Dietziaceae</taxon>
        <taxon>Dietzia</taxon>
    </lineage>
</organism>
<evidence type="ECO:0000256" key="3">
    <source>
        <dbReference type="ARBA" id="ARBA00006739"/>
    </source>
</evidence>
<keyword evidence="5 12" id="KW-0808">Transferase</keyword>
<evidence type="ECO:0000256" key="5">
    <source>
        <dbReference type="ARBA" id="ARBA00022679"/>
    </source>
</evidence>
<reference evidence="12 13" key="1">
    <citation type="submission" date="2023-07" db="EMBL/GenBank/DDBJ databases">
        <title>Strategy for survival of the halotoleranting strain Dietzia MX2 from the Yakshinskoe mineral salts deposit.</title>
        <authorList>
            <person name="Kharitonova M.A."/>
            <person name="Kupriyanova-Ashina F.G."/>
            <person name="Shakirov T.R."/>
            <person name="Vafina M.S."/>
            <person name="Ilinskaya O.N."/>
        </authorList>
    </citation>
    <scope>NUCLEOTIDE SEQUENCE [LARGE SCALE GENOMIC DNA]</scope>
    <source>
        <strain evidence="12 13">MX2</strain>
    </source>
</reference>
<evidence type="ECO:0000256" key="1">
    <source>
        <dbReference type="ARBA" id="ARBA00001936"/>
    </source>
</evidence>
<evidence type="ECO:0000256" key="10">
    <source>
        <dbReference type="ARBA" id="ARBA00048997"/>
    </source>
</evidence>
<dbReference type="GO" id="GO:0016757">
    <property type="term" value="F:glycosyltransferase activity"/>
    <property type="evidence" value="ECO:0007669"/>
    <property type="project" value="UniProtKB-KW"/>
</dbReference>
<evidence type="ECO:0000259" key="11">
    <source>
        <dbReference type="Pfam" id="PF00535"/>
    </source>
</evidence>
<comment type="caution">
    <text evidence="12">The sequence shown here is derived from an EMBL/GenBank/DDBJ whole genome shotgun (WGS) entry which is preliminary data.</text>
</comment>
<dbReference type="EMBL" id="JAUHTB010000006">
    <property type="protein sequence ID" value="MDN4505749.1"/>
    <property type="molecule type" value="Genomic_DNA"/>
</dbReference>
<dbReference type="Pfam" id="PF00535">
    <property type="entry name" value="Glycos_transf_2"/>
    <property type="match status" value="1"/>
</dbReference>
<dbReference type="InterPro" id="IPR050256">
    <property type="entry name" value="Glycosyltransferase_2"/>
</dbReference>
<accession>A0ABT8GZV2</accession>
<dbReference type="EC" id="2.4.1.266" evidence="7"/>
<evidence type="ECO:0000256" key="7">
    <source>
        <dbReference type="ARBA" id="ARBA00039022"/>
    </source>
</evidence>
<evidence type="ECO:0000313" key="12">
    <source>
        <dbReference type="EMBL" id="MDN4505749.1"/>
    </source>
</evidence>
<evidence type="ECO:0000256" key="2">
    <source>
        <dbReference type="ARBA" id="ARBA00001946"/>
    </source>
</evidence>
<dbReference type="Gene3D" id="3.90.550.10">
    <property type="entry name" value="Spore Coat Polysaccharide Biosynthesis Protein SpsA, Chain A"/>
    <property type="match status" value="1"/>
</dbReference>
<dbReference type="PANTHER" id="PTHR48090:SF10">
    <property type="entry name" value="GLUCOSYL-3-PHOSPHOGLYCERATE SYNTHASE"/>
    <property type="match status" value="1"/>
</dbReference>
<evidence type="ECO:0000256" key="8">
    <source>
        <dbReference type="ARBA" id="ARBA00040894"/>
    </source>
</evidence>
<comment type="catalytic activity">
    <reaction evidence="10">
        <text>an NDP-alpha-D-glucose + (2R)-3-phosphoglycerate = (2R)-2-O-(alpha-D-glucopyranosyl)-3-phospho-glycerate + a ribonucleoside 5'-diphosphate + H(+)</text>
        <dbReference type="Rhea" id="RHEA:47244"/>
        <dbReference type="ChEBI" id="CHEBI:15378"/>
        <dbReference type="ChEBI" id="CHEBI:57930"/>
        <dbReference type="ChEBI" id="CHEBI:58272"/>
        <dbReference type="ChEBI" id="CHEBI:62600"/>
        <dbReference type="ChEBI" id="CHEBI:76533"/>
        <dbReference type="EC" id="2.4.1.266"/>
    </reaction>
    <physiologicalReaction direction="left-to-right" evidence="10">
        <dbReference type="Rhea" id="RHEA:47245"/>
    </physiologicalReaction>
</comment>
<dbReference type="InterPro" id="IPR001173">
    <property type="entry name" value="Glyco_trans_2-like"/>
</dbReference>